<dbReference type="Gene3D" id="3.20.20.80">
    <property type="entry name" value="Glycosidases"/>
    <property type="match status" value="1"/>
</dbReference>
<keyword evidence="4" id="KW-1133">Transmembrane helix</keyword>
<evidence type="ECO:0000256" key="2">
    <source>
        <dbReference type="ARBA" id="ARBA00023277"/>
    </source>
</evidence>
<evidence type="ECO:0000256" key="1">
    <source>
        <dbReference type="ARBA" id="ARBA00022801"/>
    </source>
</evidence>
<dbReference type="AlphaFoldDB" id="A0AAU4K7Z9"/>
<organism evidence="6 7">
    <name type="scientific">Williamsia herbipolensis</name>
    <dbReference type="NCBI Taxonomy" id="1603258"/>
    <lineage>
        <taxon>Bacteria</taxon>
        <taxon>Bacillati</taxon>
        <taxon>Actinomycetota</taxon>
        <taxon>Actinomycetes</taxon>
        <taxon>Mycobacteriales</taxon>
        <taxon>Nocardiaceae</taxon>
        <taxon>Williamsia</taxon>
    </lineage>
</organism>
<name>A0AAU4K7Z9_9NOCA</name>
<sequence length="388" mass="41483">MTRDGFGVRRLFATRRRRTMVIGALVAVVLLVVAGGVTVAVMPAPLARVLGIHDTQVDHACVPATPQTPLGVAAGSGLTTLSDADLARTLDMTAEGGMRWIRFDVPWSSVEATRGQYDWAATDRVVDAARARGLTILGIVDTTPTWARLPGALDKEFSLPNDTAAFGNFAGLAARRYADRITAWEVWNEPNIVNFAAPAPDVAVYGRMLSAASIAIRTNAAPGVTIVTAGLSPAVDGGGNIAPTRFLSTLYRVADSASWDAVGIHPYSYPYLPLDSSSKSFNAFAQLPALYATMRRNGDGAKKLWVTEYGAPTGGTSKQRVSEQFQADSLWSAIMSTRSRGHFGPFFVYSLRDAGTDTSDVEDNFGLLRNDFSPKKAYGAVRAAADCR</sequence>
<feature type="transmembrane region" description="Helical" evidence="4">
    <location>
        <begin position="21"/>
        <end position="42"/>
    </location>
</feature>
<dbReference type="Pfam" id="PF00331">
    <property type="entry name" value="Glyco_hydro_10"/>
    <property type="match status" value="1"/>
</dbReference>
<dbReference type="RefSeq" id="WP_328859045.1">
    <property type="nucleotide sequence ID" value="NZ_CP108021.1"/>
</dbReference>
<proteinExistence type="predicted"/>
<dbReference type="PANTHER" id="PTHR12631">
    <property type="entry name" value="ALPHA-L-IDURONIDASE"/>
    <property type="match status" value="1"/>
</dbReference>
<dbReference type="GO" id="GO:0000272">
    <property type="term" value="P:polysaccharide catabolic process"/>
    <property type="evidence" value="ECO:0007669"/>
    <property type="project" value="UniProtKB-KW"/>
</dbReference>
<protein>
    <submittedName>
        <fullName evidence="6">Beta-xylosidase</fullName>
    </submittedName>
</protein>
<evidence type="ECO:0000256" key="4">
    <source>
        <dbReference type="SAM" id="Phobius"/>
    </source>
</evidence>
<dbReference type="GO" id="GO:0004553">
    <property type="term" value="F:hydrolase activity, hydrolyzing O-glycosyl compounds"/>
    <property type="evidence" value="ECO:0007669"/>
    <property type="project" value="InterPro"/>
</dbReference>
<feature type="domain" description="GH10" evidence="5">
    <location>
        <begin position="107"/>
        <end position="190"/>
    </location>
</feature>
<keyword evidence="4" id="KW-0472">Membrane</keyword>
<dbReference type="EMBL" id="CP108021">
    <property type="protein sequence ID" value="WUM22112.1"/>
    <property type="molecule type" value="Genomic_DNA"/>
</dbReference>
<evidence type="ECO:0000256" key="3">
    <source>
        <dbReference type="ARBA" id="ARBA00023326"/>
    </source>
</evidence>
<accession>A0AAU4K7Z9</accession>
<dbReference type="SUPFAM" id="SSF51445">
    <property type="entry name" value="(Trans)glycosidases"/>
    <property type="match status" value="1"/>
</dbReference>
<keyword evidence="3" id="KW-0624">Polysaccharide degradation</keyword>
<keyword evidence="7" id="KW-1185">Reference proteome</keyword>
<keyword evidence="2" id="KW-0119">Carbohydrate metabolism</keyword>
<reference evidence="6 7" key="1">
    <citation type="submission" date="2022-10" db="EMBL/GenBank/DDBJ databases">
        <title>The complete genomes of actinobacterial strains from the NBC collection.</title>
        <authorList>
            <person name="Joergensen T.S."/>
            <person name="Alvarez Arevalo M."/>
            <person name="Sterndorff E.B."/>
            <person name="Faurdal D."/>
            <person name="Vuksanovic O."/>
            <person name="Mourched A.-S."/>
            <person name="Charusanti P."/>
            <person name="Shaw S."/>
            <person name="Blin K."/>
            <person name="Weber T."/>
        </authorList>
    </citation>
    <scope>NUCLEOTIDE SEQUENCE [LARGE SCALE GENOMIC DNA]</scope>
    <source>
        <strain evidence="6 7">NBC_00319</strain>
    </source>
</reference>
<evidence type="ECO:0000259" key="5">
    <source>
        <dbReference type="Pfam" id="PF00331"/>
    </source>
</evidence>
<evidence type="ECO:0000313" key="7">
    <source>
        <dbReference type="Proteomes" id="UP001432128"/>
    </source>
</evidence>
<dbReference type="InterPro" id="IPR017853">
    <property type="entry name" value="GH"/>
</dbReference>
<evidence type="ECO:0000313" key="6">
    <source>
        <dbReference type="EMBL" id="WUM22112.1"/>
    </source>
</evidence>
<dbReference type="Proteomes" id="UP001432128">
    <property type="component" value="Chromosome"/>
</dbReference>
<dbReference type="PANTHER" id="PTHR12631:SF10">
    <property type="entry name" value="BETA-XYLOSIDASE-LIKE PROTEIN-RELATED"/>
    <property type="match status" value="1"/>
</dbReference>
<gene>
    <name evidence="6" type="ORF">OG579_10250</name>
</gene>
<keyword evidence="4" id="KW-0812">Transmembrane</keyword>
<dbReference type="InterPro" id="IPR051923">
    <property type="entry name" value="Glycosyl_Hydrolase_39"/>
</dbReference>
<dbReference type="KEGG" id="whr:OG579_10250"/>
<keyword evidence="1" id="KW-0378">Hydrolase</keyword>
<dbReference type="InterPro" id="IPR001000">
    <property type="entry name" value="GH10_dom"/>
</dbReference>